<dbReference type="InterPro" id="IPR038282">
    <property type="entry name" value="DUF2267_sf"/>
</dbReference>
<dbReference type="EMBL" id="QFWV02000008">
    <property type="protein sequence ID" value="RKF05956.1"/>
    <property type="molecule type" value="Genomic_DNA"/>
</dbReference>
<name>A0A3A8A7W0_9HYPH</name>
<dbReference type="AlphaFoldDB" id="A0A3A8A7W0"/>
<dbReference type="OrthoDB" id="20942at2"/>
<dbReference type="Pfam" id="PF10025">
    <property type="entry name" value="DUF2267"/>
    <property type="match status" value="1"/>
</dbReference>
<comment type="caution">
    <text evidence="1">The sequence shown here is derived from an EMBL/GenBank/DDBJ whole genome shotgun (WGS) entry which is preliminary data.</text>
</comment>
<protein>
    <submittedName>
        <fullName evidence="1">DUF2267 domain-containing protein</fullName>
    </submittedName>
</protein>
<keyword evidence="2" id="KW-1185">Reference proteome</keyword>
<sequence length="141" mass="15854">MKVTGITTLDHAPHDVNAWLKHVCDALGWQEKGRAYLLLRTVLHAVRDWLTADEAAQLAAQLPILLRGIYYEGWDPSDTPVHPRARSDFVARVDHMFTKEPLDDTEAAITAVLGVLEQHVSSGEIEQVKHAMRASIRDLWP</sequence>
<dbReference type="Gene3D" id="1.10.490.110">
    <property type="entry name" value="Uncharacterized conserved protein DUF2267"/>
    <property type="match status" value="1"/>
</dbReference>
<dbReference type="Proteomes" id="UP000246132">
    <property type="component" value="Unassembled WGS sequence"/>
</dbReference>
<proteinExistence type="predicted"/>
<accession>A0A3A8A7W0</accession>
<organism evidence="1 2">
    <name type="scientific">Oceaniradius stylonematis</name>
    <dbReference type="NCBI Taxonomy" id="2184161"/>
    <lineage>
        <taxon>Bacteria</taxon>
        <taxon>Pseudomonadati</taxon>
        <taxon>Pseudomonadota</taxon>
        <taxon>Alphaproteobacteria</taxon>
        <taxon>Hyphomicrobiales</taxon>
        <taxon>Ahrensiaceae</taxon>
        <taxon>Oceaniradius</taxon>
    </lineage>
</organism>
<gene>
    <name evidence="1" type="ORF">DEM25_015475</name>
</gene>
<evidence type="ECO:0000313" key="2">
    <source>
        <dbReference type="Proteomes" id="UP000246132"/>
    </source>
</evidence>
<dbReference type="RefSeq" id="WP_109767486.1">
    <property type="nucleotide sequence ID" value="NZ_QFWV02000008.1"/>
</dbReference>
<reference evidence="1 2" key="1">
    <citation type="journal article" date="2018" name="Int. J. Syst. Bacteriol.">
        <title>Oceaniradius stylonemae gen. nov., sp. nov., isolated from a red alga, Stylonema cornu-cervi.</title>
        <authorList>
            <person name="Jeong S."/>
        </authorList>
    </citation>
    <scope>NUCLEOTIDE SEQUENCE [LARGE SCALE GENOMIC DNA]</scope>
    <source>
        <strain evidence="1 2">StC1</strain>
    </source>
</reference>
<evidence type="ECO:0000313" key="1">
    <source>
        <dbReference type="EMBL" id="RKF05956.1"/>
    </source>
</evidence>
<dbReference type="InterPro" id="IPR018727">
    <property type="entry name" value="DUF2267"/>
</dbReference>